<evidence type="ECO:0000256" key="1">
    <source>
        <dbReference type="SAM" id="Phobius"/>
    </source>
</evidence>
<evidence type="ECO:0000313" key="3">
    <source>
        <dbReference type="Proteomes" id="UP001415857"/>
    </source>
</evidence>
<keyword evidence="1" id="KW-0472">Membrane</keyword>
<feature type="transmembrane region" description="Helical" evidence="1">
    <location>
        <begin position="50"/>
        <end position="68"/>
    </location>
</feature>
<accession>A0AAP0RYM8</accession>
<dbReference type="InterPro" id="IPR052965">
    <property type="entry name" value="Pigment-catalase-like"/>
</dbReference>
<dbReference type="Pfam" id="PF13668">
    <property type="entry name" value="Ferritin_2"/>
    <property type="match status" value="1"/>
</dbReference>
<dbReference type="AlphaFoldDB" id="A0AAP0RYM8"/>
<keyword evidence="3" id="KW-1185">Reference proteome</keyword>
<protein>
    <submittedName>
        <fullName evidence="2">Uncharacterized protein</fullName>
    </submittedName>
</protein>
<dbReference type="PANTHER" id="PTHR31694:SF12">
    <property type="entry name" value="DESICCATION-LIKE PROTEIN"/>
    <property type="match status" value="1"/>
</dbReference>
<organism evidence="2 3">
    <name type="scientific">Liquidambar formosana</name>
    <name type="common">Formosan gum</name>
    <dbReference type="NCBI Taxonomy" id="63359"/>
    <lineage>
        <taxon>Eukaryota</taxon>
        <taxon>Viridiplantae</taxon>
        <taxon>Streptophyta</taxon>
        <taxon>Embryophyta</taxon>
        <taxon>Tracheophyta</taxon>
        <taxon>Spermatophyta</taxon>
        <taxon>Magnoliopsida</taxon>
        <taxon>eudicotyledons</taxon>
        <taxon>Gunneridae</taxon>
        <taxon>Pentapetalae</taxon>
        <taxon>Saxifragales</taxon>
        <taxon>Altingiaceae</taxon>
        <taxon>Liquidambar</taxon>
    </lineage>
</organism>
<proteinExistence type="predicted"/>
<keyword evidence="1" id="KW-1133">Transmembrane helix</keyword>
<reference evidence="2 3" key="1">
    <citation type="journal article" date="2024" name="Plant J.">
        <title>Genome sequences and population genomics reveal climatic adaptation and genomic divergence between two closely related sweetgum species.</title>
        <authorList>
            <person name="Xu W.Q."/>
            <person name="Ren C.Q."/>
            <person name="Zhang X.Y."/>
            <person name="Comes H.P."/>
            <person name="Liu X.H."/>
            <person name="Li Y.G."/>
            <person name="Kettle C.J."/>
            <person name="Jalonen R."/>
            <person name="Gaisberger H."/>
            <person name="Ma Y.Z."/>
            <person name="Qiu Y.X."/>
        </authorList>
    </citation>
    <scope>NUCLEOTIDE SEQUENCE [LARGE SCALE GENOMIC DNA]</scope>
    <source>
        <strain evidence="2">Hangzhou</strain>
    </source>
</reference>
<gene>
    <name evidence="2" type="ORF">L1049_016061</name>
</gene>
<dbReference type="EMBL" id="JBBPBK010000003">
    <property type="protein sequence ID" value="KAK9287625.1"/>
    <property type="molecule type" value="Genomic_DNA"/>
</dbReference>
<dbReference type="PANTHER" id="PTHR31694">
    <property type="entry name" value="DESICCATION-LIKE PROTEIN"/>
    <property type="match status" value="1"/>
</dbReference>
<comment type="caution">
    <text evidence="2">The sequence shown here is derived from an EMBL/GenBank/DDBJ whole genome shotgun (WGS) entry which is preliminary data.</text>
</comment>
<keyword evidence="1" id="KW-0812">Transmembrane</keyword>
<name>A0AAP0RYM8_LIQFO</name>
<evidence type="ECO:0000313" key="2">
    <source>
        <dbReference type="EMBL" id="KAK9287625.1"/>
    </source>
</evidence>
<sequence length="90" mass="9750">MDSWAIKNTVKGFPRPLLNLSAASFATVMDNAFGKPLVPPFDPYASGLNFLLASYVIPYVGLTGYVGANSKLESAISKRGLWEILPFIRG</sequence>
<dbReference type="Proteomes" id="UP001415857">
    <property type="component" value="Unassembled WGS sequence"/>
</dbReference>